<gene>
    <name evidence="2" type="ORF">ABMA28_006685</name>
</gene>
<organism evidence="2 3">
    <name type="scientific">Loxostege sticticalis</name>
    <name type="common">Beet webworm moth</name>
    <dbReference type="NCBI Taxonomy" id="481309"/>
    <lineage>
        <taxon>Eukaryota</taxon>
        <taxon>Metazoa</taxon>
        <taxon>Ecdysozoa</taxon>
        <taxon>Arthropoda</taxon>
        <taxon>Hexapoda</taxon>
        <taxon>Insecta</taxon>
        <taxon>Pterygota</taxon>
        <taxon>Neoptera</taxon>
        <taxon>Endopterygota</taxon>
        <taxon>Lepidoptera</taxon>
        <taxon>Glossata</taxon>
        <taxon>Ditrysia</taxon>
        <taxon>Pyraloidea</taxon>
        <taxon>Crambidae</taxon>
        <taxon>Pyraustinae</taxon>
        <taxon>Loxostege</taxon>
    </lineage>
</organism>
<dbReference type="Proteomes" id="UP001549921">
    <property type="component" value="Unassembled WGS sequence"/>
</dbReference>
<dbReference type="AlphaFoldDB" id="A0ABD0TN00"/>
<evidence type="ECO:0000313" key="3">
    <source>
        <dbReference type="Proteomes" id="UP001549921"/>
    </source>
</evidence>
<sequence>MKFFSAVILLACAAEVFTWDFISKNCCEPHDHERLGRICDDGKPAPMIGCCGIGSCNVMCCNCDDGCRAGPYKAGGFFPAEITPNIGFSSFRTATGAVTAGRVVKEAVLNTGKDAVRIGLAAPKKRD</sequence>
<evidence type="ECO:0000256" key="1">
    <source>
        <dbReference type="SAM" id="SignalP"/>
    </source>
</evidence>
<dbReference type="Gene3D" id="3.30.70.2800">
    <property type="match status" value="1"/>
</dbReference>
<feature type="signal peptide" evidence="1">
    <location>
        <begin position="1"/>
        <end position="18"/>
    </location>
</feature>
<feature type="chain" id="PRO_5044827887" evidence="1">
    <location>
        <begin position="19"/>
        <end position="127"/>
    </location>
</feature>
<protein>
    <submittedName>
        <fullName evidence="2">Uncharacterized protein</fullName>
    </submittedName>
</protein>
<evidence type="ECO:0000313" key="2">
    <source>
        <dbReference type="EMBL" id="KAL0850743.1"/>
    </source>
</evidence>
<name>A0ABD0TN00_LOXSC</name>
<comment type="caution">
    <text evidence="2">The sequence shown here is derived from an EMBL/GenBank/DDBJ whole genome shotgun (WGS) entry which is preliminary data.</text>
</comment>
<proteinExistence type="predicted"/>
<dbReference type="EMBL" id="JBEDNZ010000002">
    <property type="protein sequence ID" value="KAL0850743.1"/>
    <property type="molecule type" value="Genomic_DNA"/>
</dbReference>
<reference evidence="2 3" key="1">
    <citation type="submission" date="2024-06" db="EMBL/GenBank/DDBJ databases">
        <title>A chromosome-level genome assembly of beet webworm, Loxostege sticticalis.</title>
        <authorList>
            <person name="Zhang Y."/>
        </authorList>
    </citation>
    <scope>NUCLEOTIDE SEQUENCE [LARGE SCALE GENOMIC DNA]</scope>
    <source>
        <strain evidence="2">AQ028</strain>
        <tissue evidence="2">Male pupae</tissue>
    </source>
</reference>
<keyword evidence="1" id="KW-0732">Signal</keyword>
<accession>A0ABD0TN00</accession>